<dbReference type="SUPFAM" id="SSF54373">
    <property type="entry name" value="FAD-linked reductases, C-terminal domain"/>
    <property type="match status" value="1"/>
</dbReference>
<evidence type="ECO:0000256" key="1">
    <source>
        <dbReference type="ARBA" id="ARBA00001974"/>
    </source>
</evidence>
<dbReference type="GO" id="GO:0005737">
    <property type="term" value="C:cytoplasm"/>
    <property type="evidence" value="ECO:0007669"/>
    <property type="project" value="TreeGrafter"/>
</dbReference>
<feature type="signal peptide" evidence="7">
    <location>
        <begin position="1"/>
        <end position="18"/>
    </location>
</feature>
<dbReference type="GO" id="GO:0003884">
    <property type="term" value="F:D-amino-acid oxidase activity"/>
    <property type="evidence" value="ECO:0007669"/>
    <property type="project" value="InterPro"/>
</dbReference>
<comment type="similarity">
    <text evidence="2">Belongs to the DAMOX/DASOX family.</text>
</comment>
<dbReference type="PIRSF" id="PIRSF000189">
    <property type="entry name" value="D-aa_oxidase"/>
    <property type="match status" value="1"/>
</dbReference>
<dbReference type="PANTHER" id="PTHR11530">
    <property type="entry name" value="D-AMINO ACID OXIDASE"/>
    <property type="match status" value="1"/>
</dbReference>
<keyword evidence="5" id="KW-0560">Oxidoreductase</keyword>
<keyword evidence="10" id="KW-1185">Reference proteome</keyword>
<evidence type="ECO:0000256" key="2">
    <source>
        <dbReference type="ARBA" id="ARBA00006730"/>
    </source>
</evidence>
<dbReference type="InterPro" id="IPR006076">
    <property type="entry name" value="FAD-dep_OxRdtase"/>
</dbReference>
<evidence type="ECO:0000256" key="3">
    <source>
        <dbReference type="ARBA" id="ARBA00022630"/>
    </source>
</evidence>
<keyword evidence="3" id="KW-0285">Flavoprotein</keyword>
<dbReference type="PANTHER" id="PTHR11530:SF26">
    <property type="entry name" value="FAD DEPENDENT OXIDOREDUCTASE SUPERFAMILY (AFU_ORTHOLOGUE AFUA_5G13940)"/>
    <property type="match status" value="1"/>
</dbReference>
<accession>A0A8H8DBA0</accession>
<dbReference type="OrthoDB" id="2015447at2759"/>
<feature type="domain" description="FAD dependent oxidoreductase" evidence="8">
    <location>
        <begin position="5"/>
        <end position="342"/>
    </location>
</feature>
<dbReference type="GO" id="GO:0019478">
    <property type="term" value="P:D-amino acid catabolic process"/>
    <property type="evidence" value="ECO:0007669"/>
    <property type="project" value="TreeGrafter"/>
</dbReference>
<keyword evidence="4 6" id="KW-0274">FAD</keyword>
<evidence type="ECO:0000313" key="10">
    <source>
        <dbReference type="Proteomes" id="UP000669133"/>
    </source>
</evidence>
<dbReference type="Gene3D" id="3.40.50.720">
    <property type="entry name" value="NAD(P)-binding Rossmann-like Domain"/>
    <property type="match status" value="1"/>
</dbReference>
<dbReference type="Gene3D" id="3.30.9.10">
    <property type="entry name" value="D-Amino Acid Oxidase, subunit A, domain 2"/>
    <property type="match status" value="1"/>
</dbReference>
<evidence type="ECO:0000313" key="9">
    <source>
        <dbReference type="EMBL" id="KAG5418685.1"/>
    </source>
</evidence>
<evidence type="ECO:0000256" key="7">
    <source>
        <dbReference type="SAM" id="SignalP"/>
    </source>
</evidence>
<dbReference type="Proteomes" id="UP000669133">
    <property type="component" value="Unassembled WGS sequence"/>
</dbReference>
<gene>
    <name evidence="9" type="ORF">I9W82_003403</name>
</gene>
<proteinExistence type="inferred from homology"/>
<dbReference type="EMBL" id="JAEOAQ010000004">
    <property type="protein sequence ID" value="KAG5418685.1"/>
    <property type="molecule type" value="Genomic_DNA"/>
</dbReference>
<protein>
    <recommendedName>
        <fullName evidence="8">FAD dependent oxidoreductase domain-containing protein</fullName>
    </recommendedName>
</protein>
<evidence type="ECO:0000256" key="4">
    <source>
        <dbReference type="ARBA" id="ARBA00022827"/>
    </source>
</evidence>
<sequence>MPLQIVIVGAGILGLTTALTLSEKLTDEHEIYVIGEYGPHDSRLNITMSNFHEYTSPWAGAHFRPFPSATEQDRKEMKMTRETLQYFAEVASAHPESSIQFVDGIEVLEDPNDLYRAISYGYKEGMSNFTNMNDQEGRLVCKYKTWIVNTIVYLQYIYRQLVIKDVKFIQARLKSLKEVASMFTSHPVIINCSGTGLQWDTGYDPQCYPIRGQTLLIKPPRSFELDKTITYQLADGSWIFTIPRPFNGGVILGGTKQANDSYLGVRQEDTDHLIKLGNKYFPDLKKTNPVTGESYFDIERVNVGLRPARVGGINTSVEFHDGYSVLNNYGAGGMGYELSYGASLQVYKNLIELLNKSKL</sequence>
<feature type="binding site" evidence="6">
    <location>
        <position position="333"/>
    </location>
    <ligand>
        <name>D-dopa</name>
        <dbReference type="ChEBI" id="CHEBI:149689"/>
    </ligand>
</feature>
<feature type="chain" id="PRO_5034347872" description="FAD dependent oxidoreductase domain-containing protein" evidence="7">
    <location>
        <begin position="19"/>
        <end position="359"/>
    </location>
</feature>
<feature type="binding site" evidence="6">
    <location>
        <begin position="55"/>
        <end position="56"/>
    </location>
    <ligand>
        <name>FAD</name>
        <dbReference type="ChEBI" id="CHEBI:57692"/>
    </ligand>
</feature>
<comment type="cofactor">
    <cofactor evidence="1 6">
        <name>FAD</name>
        <dbReference type="ChEBI" id="CHEBI:57692"/>
    </cofactor>
</comment>
<dbReference type="AlphaFoldDB" id="A0A8H8DBA0"/>
<name>A0A8H8DBA0_9ASCO</name>
<reference evidence="9 10" key="1">
    <citation type="submission" date="2020-12" db="EMBL/GenBank/DDBJ databases">
        <title>Effect of drift, selection, and recombination on the evolution of hybrid genomes in Candida yeast pathogens.</title>
        <authorList>
            <person name="Mixao V."/>
            <person name="Ksiezopolska E."/>
            <person name="Saus E."/>
            <person name="Boekhout T."/>
            <person name="Gacser A."/>
            <person name="Gabaldon T."/>
        </authorList>
    </citation>
    <scope>NUCLEOTIDE SEQUENCE [LARGE SCALE GENOMIC DNA]</scope>
    <source>
        <strain evidence="9 10">BP57</strain>
    </source>
</reference>
<dbReference type="Pfam" id="PF01266">
    <property type="entry name" value="DAO"/>
    <property type="match status" value="1"/>
</dbReference>
<dbReference type="RefSeq" id="XP_067547801.1">
    <property type="nucleotide sequence ID" value="XM_067692365.1"/>
</dbReference>
<keyword evidence="7" id="KW-0732">Signal</keyword>
<evidence type="ECO:0000256" key="6">
    <source>
        <dbReference type="PIRSR" id="PIRSR000189-1"/>
    </source>
</evidence>
<dbReference type="SUPFAM" id="SSF51971">
    <property type="entry name" value="Nucleotide-binding domain"/>
    <property type="match status" value="1"/>
</dbReference>
<comment type="caution">
    <text evidence="9">The sequence shown here is derived from an EMBL/GenBank/DDBJ whole genome shotgun (WGS) entry which is preliminary data.</text>
</comment>
<dbReference type="GO" id="GO:0071949">
    <property type="term" value="F:FAD binding"/>
    <property type="evidence" value="ECO:0007669"/>
    <property type="project" value="InterPro"/>
</dbReference>
<dbReference type="InterPro" id="IPR023209">
    <property type="entry name" value="DAO"/>
</dbReference>
<evidence type="ECO:0000259" key="8">
    <source>
        <dbReference type="Pfam" id="PF01266"/>
    </source>
</evidence>
<dbReference type="GeneID" id="93652032"/>
<evidence type="ECO:0000256" key="5">
    <source>
        <dbReference type="ARBA" id="ARBA00023002"/>
    </source>
</evidence>
<organism evidence="9 10">
    <name type="scientific">Candida metapsilosis</name>
    <dbReference type="NCBI Taxonomy" id="273372"/>
    <lineage>
        <taxon>Eukaryota</taxon>
        <taxon>Fungi</taxon>
        <taxon>Dikarya</taxon>
        <taxon>Ascomycota</taxon>
        <taxon>Saccharomycotina</taxon>
        <taxon>Pichiomycetes</taxon>
        <taxon>Debaryomycetaceae</taxon>
        <taxon>Candida/Lodderomyces clade</taxon>
        <taxon>Candida</taxon>
    </lineage>
</organism>